<dbReference type="AlphaFoldDB" id="A0A5B2VB13"/>
<reference evidence="2 3" key="2">
    <citation type="submission" date="2019-09" db="EMBL/GenBank/DDBJ databases">
        <authorList>
            <person name="Jin C."/>
        </authorList>
    </citation>
    <scope>NUCLEOTIDE SEQUENCE [LARGE SCALE GENOMIC DNA]</scope>
    <source>
        <strain evidence="2 3">BN140002</strain>
    </source>
</reference>
<feature type="signal peptide" evidence="1">
    <location>
        <begin position="1"/>
        <end position="22"/>
    </location>
</feature>
<keyword evidence="1" id="KW-0732">Signal</keyword>
<evidence type="ECO:0000313" key="2">
    <source>
        <dbReference type="EMBL" id="KAA2235620.1"/>
    </source>
</evidence>
<accession>A0A5B2VB13</accession>
<evidence type="ECO:0000256" key="1">
    <source>
        <dbReference type="SAM" id="SignalP"/>
    </source>
</evidence>
<protein>
    <submittedName>
        <fullName evidence="2">Uncharacterized protein</fullName>
    </submittedName>
</protein>
<proteinExistence type="predicted"/>
<organism evidence="2 3">
    <name type="scientific">Salinarimonas soli</name>
    <dbReference type="NCBI Taxonomy" id="1638099"/>
    <lineage>
        <taxon>Bacteria</taxon>
        <taxon>Pseudomonadati</taxon>
        <taxon>Pseudomonadota</taxon>
        <taxon>Alphaproteobacteria</taxon>
        <taxon>Hyphomicrobiales</taxon>
        <taxon>Salinarimonadaceae</taxon>
        <taxon>Salinarimonas</taxon>
    </lineage>
</organism>
<evidence type="ECO:0000313" key="3">
    <source>
        <dbReference type="Proteomes" id="UP000323142"/>
    </source>
</evidence>
<name>A0A5B2VB13_9HYPH</name>
<dbReference type="RefSeq" id="WP_149820526.1">
    <property type="nucleotide sequence ID" value="NZ_VUOA01000034.1"/>
</dbReference>
<reference evidence="2 3" key="1">
    <citation type="submission" date="2019-09" db="EMBL/GenBank/DDBJ databases">
        <title>Salinarimonas rosea gen. nov., sp. nov., a new member of the a-2 subgroup of the Proteobacteria.</title>
        <authorList>
            <person name="Liu J."/>
        </authorList>
    </citation>
    <scope>NUCLEOTIDE SEQUENCE [LARGE SCALE GENOMIC DNA]</scope>
    <source>
        <strain evidence="2 3">BN140002</strain>
    </source>
</reference>
<keyword evidence="3" id="KW-1185">Reference proteome</keyword>
<dbReference type="EMBL" id="VUOA01000034">
    <property type="protein sequence ID" value="KAA2235620.1"/>
    <property type="molecule type" value="Genomic_DNA"/>
</dbReference>
<dbReference type="Proteomes" id="UP000323142">
    <property type="component" value="Unassembled WGS sequence"/>
</dbReference>
<gene>
    <name evidence="2" type="ORF">F0L46_19170</name>
</gene>
<feature type="chain" id="PRO_5022995826" evidence="1">
    <location>
        <begin position="23"/>
        <end position="171"/>
    </location>
</feature>
<sequence>MRRVLACLLTTGLTLGAGAALAEGYPGAGLGYNRPLRHDQVGAHPRLPPDAVLRRERVPRGLSRGYGYGYSHSYGSFYAPAFVTGGAGTIVETREIAPEPMVPTIPASTGIRPAPVGQPTLYVLNDTPRRPDARAGRGPRIVRVDAPLLSENGPQIVHLRVPRDRPRAVRR</sequence>
<comment type="caution">
    <text evidence="2">The sequence shown here is derived from an EMBL/GenBank/DDBJ whole genome shotgun (WGS) entry which is preliminary data.</text>
</comment>